<feature type="compositionally biased region" description="Basic and acidic residues" evidence="1">
    <location>
        <begin position="164"/>
        <end position="178"/>
    </location>
</feature>
<proteinExistence type="predicted"/>
<sequence>MTMKFPFIEDTLRNKLEAGTGISVDCLTCKRTARLDVAALVRRAKVSRLSTTSNPTGLPAYPSQTSWVKLRSRNPSRAVQCRIKRRINVASILDVSPGFCCSSRTMNRLSSSRYMTLAVGQLARRGGDQLGRARKCSVRRRRLHKSQGPHHSSRLMRLAQNSQRFRDDNVHQNKDVKRIAGTRSTTC</sequence>
<accession>A0ABU4XWF2</accession>
<organism evidence="2 3">
    <name type="scientific">Mesorhizobium album</name>
    <dbReference type="NCBI Taxonomy" id="3072314"/>
    <lineage>
        <taxon>Bacteria</taxon>
        <taxon>Pseudomonadati</taxon>
        <taxon>Pseudomonadota</taxon>
        <taxon>Alphaproteobacteria</taxon>
        <taxon>Hyphomicrobiales</taxon>
        <taxon>Phyllobacteriaceae</taxon>
        <taxon>Mesorhizobium</taxon>
    </lineage>
</organism>
<protein>
    <submittedName>
        <fullName evidence="2">Uncharacterized protein</fullName>
    </submittedName>
</protein>
<evidence type="ECO:0000313" key="3">
    <source>
        <dbReference type="Proteomes" id="UP001287059"/>
    </source>
</evidence>
<dbReference type="EMBL" id="JAVIIW010000010">
    <property type="protein sequence ID" value="MDX8478923.1"/>
    <property type="molecule type" value="Genomic_DNA"/>
</dbReference>
<gene>
    <name evidence="2" type="ORF">RFN28_10585</name>
</gene>
<feature type="region of interest" description="Disordered" evidence="1">
    <location>
        <begin position="162"/>
        <end position="187"/>
    </location>
</feature>
<comment type="caution">
    <text evidence="2">The sequence shown here is derived from an EMBL/GenBank/DDBJ whole genome shotgun (WGS) entry which is preliminary data.</text>
</comment>
<dbReference type="RefSeq" id="WP_320287293.1">
    <property type="nucleotide sequence ID" value="NZ_JAVIIW010000010.1"/>
</dbReference>
<name>A0ABU4XWF2_9HYPH</name>
<dbReference type="Proteomes" id="UP001287059">
    <property type="component" value="Unassembled WGS sequence"/>
</dbReference>
<evidence type="ECO:0000313" key="2">
    <source>
        <dbReference type="EMBL" id="MDX8478923.1"/>
    </source>
</evidence>
<evidence type="ECO:0000256" key="1">
    <source>
        <dbReference type="SAM" id="MobiDB-lite"/>
    </source>
</evidence>
<reference evidence="2 3" key="1">
    <citation type="submission" date="2023-08" db="EMBL/GenBank/DDBJ databases">
        <title>Implementing the SeqCode for naming new Mesorhizobium species isolated from Vachellia karroo root nodules.</title>
        <authorList>
            <person name="Van Lill M."/>
        </authorList>
    </citation>
    <scope>NUCLEOTIDE SEQUENCE [LARGE SCALE GENOMIC DNA]</scope>
    <source>
        <strain evidence="2 3">VK24D</strain>
    </source>
</reference>
<keyword evidence="3" id="KW-1185">Reference proteome</keyword>